<feature type="transmembrane region" description="Helical" evidence="9">
    <location>
        <begin position="146"/>
        <end position="167"/>
    </location>
</feature>
<evidence type="ECO:0000256" key="8">
    <source>
        <dbReference type="ARBA" id="ARBA00038436"/>
    </source>
</evidence>
<dbReference type="PANTHER" id="PTHR35011:SF10">
    <property type="entry name" value="TRAP TRANSPORTER SMALL PERMEASE PROTEIN"/>
    <property type="match status" value="1"/>
</dbReference>
<comment type="subunit">
    <text evidence="9">The complex comprises the extracytoplasmic solute receptor protein and the two transmembrane proteins.</text>
</comment>
<name>A0A3A3G496_9BURK</name>
<sequence>MTTQITATAHTTAEARGTFLGALHFLEDAAAVIGGLMLVAAMLLTSADATLRYFFNAPLTFNSYLTENYLVVGMITMSLAYGFRTGGYIRIVFLATYLPVRGAHLLFRAGLVVSAAYIAALAWFAGQHFWAAFLHDEVTMGVIDWPVSWSWVWIPIGLGLLAIRMLVMSFDEPEKLHYAEWPPTDSRAWEGEA</sequence>
<evidence type="ECO:0000256" key="5">
    <source>
        <dbReference type="ARBA" id="ARBA00022692"/>
    </source>
</evidence>
<dbReference type="PANTHER" id="PTHR35011">
    <property type="entry name" value="2,3-DIKETO-L-GULONATE TRAP TRANSPORTER SMALL PERMEASE PROTEIN YIAM"/>
    <property type="match status" value="1"/>
</dbReference>
<comment type="function">
    <text evidence="9">Part of the tripartite ATP-independent periplasmic (TRAP) transport system.</text>
</comment>
<evidence type="ECO:0000256" key="6">
    <source>
        <dbReference type="ARBA" id="ARBA00022989"/>
    </source>
</evidence>
<feature type="transmembrane region" description="Helical" evidence="9">
    <location>
        <begin position="105"/>
        <end position="126"/>
    </location>
</feature>
<dbReference type="RefSeq" id="WP_119786793.1">
    <property type="nucleotide sequence ID" value="NZ_QYUQ01000002.1"/>
</dbReference>
<keyword evidence="4 9" id="KW-0997">Cell inner membrane</keyword>
<dbReference type="OrthoDB" id="8559033at2"/>
<evidence type="ECO:0000256" key="4">
    <source>
        <dbReference type="ARBA" id="ARBA00022519"/>
    </source>
</evidence>
<evidence type="ECO:0000313" key="12">
    <source>
        <dbReference type="Proteomes" id="UP000266327"/>
    </source>
</evidence>
<dbReference type="EMBL" id="QYUQ01000002">
    <property type="protein sequence ID" value="RJG03298.1"/>
    <property type="molecule type" value="Genomic_DNA"/>
</dbReference>
<evidence type="ECO:0000256" key="1">
    <source>
        <dbReference type="ARBA" id="ARBA00004429"/>
    </source>
</evidence>
<proteinExistence type="inferred from homology"/>
<organism evidence="11 12">
    <name type="scientific">Noviherbaspirillum sedimenti</name>
    <dbReference type="NCBI Taxonomy" id="2320865"/>
    <lineage>
        <taxon>Bacteria</taxon>
        <taxon>Pseudomonadati</taxon>
        <taxon>Pseudomonadota</taxon>
        <taxon>Betaproteobacteria</taxon>
        <taxon>Burkholderiales</taxon>
        <taxon>Oxalobacteraceae</taxon>
        <taxon>Noviherbaspirillum</taxon>
    </lineage>
</organism>
<protein>
    <recommendedName>
        <fullName evidence="9">TRAP transporter small permease protein</fullName>
    </recommendedName>
</protein>
<evidence type="ECO:0000256" key="7">
    <source>
        <dbReference type="ARBA" id="ARBA00023136"/>
    </source>
</evidence>
<evidence type="ECO:0000256" key="3">
    <source>
        <dbReference type="ARBA" id="ARBA00022475"/>
    </source>
</evidence>
<keyword evidence="12" id="KW-1185">Reference proteome</keyword>
<dbReference type="InterPro" id="IPR007387">
    <property type="entry name" value="TRAP_DctQ"/>
</dbReference>
<dbReference type="Proteomes" id="UP000266327">
    <property type="component" value="Unassembled WGS sequence"/>
</dbReference>
<keyword evidence="2 9" id="KW-0813">Transport</keyword>
<dbReference type="GO" id="GO:0015740">
    <property type="term" value="P:C4-dicarboxylate transport"/>
    <property type="evidence" value="ECO:0007669"/>
    <property type="project" value="TreeGrafter"/>
</dbReference>
<feature type="transmembrane region" description="Helical" evidence="9">
    <location>
        <begin position="29"/>
        <end position="49"/>
    </location>
</feature>
<dbReference type="Pfam" id="PF04290">
    <property type="entry name" value="DctQ"/>
    <property type="match status" value="1"/>
</dbReference>
<gene>
    <name evidence="11" type="ORF">D3878_18295</name>
</gene>
<dbReference type="InterPro" id="IPR055348">
    <property type="entry name" value="DctQ"/>
</dbReference>
<comment type="caution">
    <text evidence="11">The sequence shown here is derived from an EMBL/GenBank/DDBJ whole genome shotgun (WGS) entry which is preliminary data.</text>
</comment>
<feature type="transmembrane region" description="Helical" evidence="9">
    <location>
        <begin position="69"/>
        <end position="93"/>
    </location>
</feature>
<accession>A0A3A3G496</accession>
<dbReference type="GO" id="GO:0022857">
    <property type="term" value="F:transmembrane transporter activity"/>
    <property type="evidence" value="ECO:0007669"/>
    <property type="project" value="UniProtKB-UniRule"/>
</dbReference>
<evidence type="ECO:0000256" key="2">
    <source>
        <dbReference type="ARBA" id="ARBA00022448"/>
    </source>
</evidence>
<keyword evidence="7 9" id="KW-0472">Membrane</keyword>
<comment type="subcellular location">
    <subcellularLocation>
        <location evidence="1 9">Cell inner membrane</location>
        <topology evidence="1 9">Multi-pass membrane protein</topology>
    </subcellularLocation>
</comment>
<reference evidence="12" key="1">
    <citation type="submission" date="2018-09" db="EMBL/GenBank/DDBJ databases">
        <authorList>
            <person name="Zhu H."/>
        </authorList>
    </citation>
    <scope>NUCLEOTIDE SEQUENCE [LARGE SCALE GENOMIC DNA]</scope>
    <source>
        <strain evidence="12">K1S02-23</strain>
    </source>
</reference>
<evidence type="ECO:0000313" key="11">
    <source>
        <dbReference type="EMBL" id="RJG03298.1"/>
    </source>
</evidence>
<comment type="similarity">
    <text evidence="8 9">Belongs to the TRAP transporter small permease family.</text>
</comment>
<keyword evidence="3" id="KW-1003">Cell membrane</keyword>
<dbReference type="AlphaFoldDB" id="A0A3A3G496"/>
<evidence type="ECO:0000259" key="10">
    <source>
        <dbReference type="Pfam" id="PF04290"/>
    </source>
</evidence>
<evidence type="ECO:0000256" key="9">
    <source>
        <dbReference type="RuleBase" id="RU369079"/>
    </source>
</evidence>
<keyword evidence="5 9" id="KW-0812">Transmembrane</keyword>
<feature type="domain" description="Tripartite ATP-independent periplasmic transporters DctQ component" evidence="10">
    <location>
        <begin position="42"/>
        <end position="169"/>
    </location>
</feature>
<dbReference type="GO" id="GO:0005886">
    <property type="term" value="C:plasma membrane"/>
    <property type="evidence" value="ECO:0007669"/>
    <property type="project" value="UniProtKB-SubCell"/>
</dbReference>
<keyword evidence="6 9" id="KW-1133">Transmembrane helix</keyword>